<comment type="caution">
    <text evidence="3">The sequence shown here is derived from an EMBL/GenBank/DDBJ whole genome shotgun (WGS) entry which is preliminary data.</text>
</comment>
<reference evidence="3 4" key="1">
    <citation type="submission" date="2018-03" db="EMBL/GenBank/DDBJ databases">
        <title>Genomic Encyclopedia of Type Strains, Phase III (KMG-III): the genomes of soil and plant-associated and newly described type strains.</title>
        <authorList>
            <person name="Whitman W."/>
        </authorList>
    </citation>
    <scope>NUCLEOTIDE SEQUENCE [LARGE SCALE GENOMIC DNA]</scope>
    <source>
        <strain evidence="3 4">CGMCC 4.7097</strain>
    </source>
</reference>
<dbReference type="PROSITE" id="PS50263">
    <property type="entry name" value="CN_HYDROLASE"/>
    <property type="match status" value="1"/>
</dbReference>
<dbReference type="InterPro" id="IPR036526">
    <property type="entry name" value="C-N_Hydrolase_sf"/>
</dbReference>
<dbReference type="InterPro" id="IPR050345">
    <property type="entry name" value="Aliph_Amidase/BUP"/>
</dbReference>
<dbReference type="GO" id="GO:0050126">
    <property type="term" value="F:N-carbamoylputrescine amidase activity"/>
    <property type="evidence" value="ECO:0007669"/>
    <property type="project" value="TreeGrafter"/>
</dbReference>
<sequence length="233" mass="23743">MITIAVAQPRCTPYDVAANVAAHAEAVRAAGARVVVFPELSLTGYHFDAPVVPFDLVEPLMAACAETGSVAFAGAPVAGPHIGVLEVSGAGVRVAYRKVWLGGGEPARFRPGPAPAVVEVDGVRLGLAVCKDTGVPRHAADTVALGVDVYVAGMLEHAWQADVLDERARRVAVEHDVWVAMASFAGSTGEGYDSAAGRSGVWDPSGGRIVSAGTGVDAVVRAVIPGRATDGGV</sequence>
<dbReference type="AlphaFoldDB" id="A0A2P8IGV8"/>
<evidence type="ECO:0000256" key="1">
    <source>
        <dbReference type="ARBA" id="ARBA00022801"/>
    </source>
</evidence>
<feature type="domain" description="CN hydrolase" evidence="2">
    <location>
        <begin position="2"/>
        <end position="226"/>
    </location>
</feature>
<dbReference type="EMBL" id="PYAX01000002">
    <property type="protein sequence ID" value="PSL57699.1"/>
    <property type="molecule type" value="Genomic_DNA"/>
</dbReference>
<evidence type="ECO:0000259" key="2">
    <source>
        <dbReference type="PROSITE" id="PS50263"/>
    </source>
</evidence>
<accession>A0A2P8IGV8</accession>
<dbReference type="InterPro" id="IPR003010">
    <property type="entry name" value="C-N_Hydrolase"/>
</dbReference>
<dbReference type="PANTHER" id="PTHR43674:SF2">
    <property type="entry name" value="BETA-UREIDOPROPIONASE"/>
    <property type="match status" value="1"/>
</dbReference>
<proteinExistence type="predicted"/>
<organism evidence="3 4">
    <name type="scientific">Saccharothrix carnea</name>
    <dbReference type="NCBI Taxonomy" id="1280637"/>
    <lineage>
        <taxon>Bacteria</taxon>
        <taxon>Bacillati</taxon>
        <taxon>Actinomycetota</taxon>
        <taxon>Actinomycetes</taxon>
        <taxon>Pseudonocardiales</taxon>
        <taxon>Pseudonocardiaceae</taxon>
        <taxon>Saccharothrix</taxon>
    </lineage>
</organism>
<evidence type="ECO:0000313" key="3">
    <source>
        <dbReference type="EMBL" id="PSL57699.1"/>
    </source>
</evidence>
<dbReference type="CDD" id="cd07197">
    <property type="entry name" value="nitrilase"/>
    <property type="match status" value="1"/>
</dbReference>
<dbReference type="RefSeq" id="WP_219910624.1">
    <property type="nucleotide sequence ID" value="NZ_PYAX01000002.1"/>
</dbReference>
<dbReference type="PANTHER" id="PTHR43674">
    <property type="entry name" value="NITRILASE C965.09-RELATED"/>
    <property type="match status" value="1"/>
</dbReference>
<protein>
    <submittedName>
        <fullName evidence="3">Putative amidohydrolase</fullName>
    </submittedName>
</protein>
<dbReference type="GO" id="GO:0033388">
    <property type="term" value="P:putrescine biosynthetic process from arginine"/>
    <property type="evidence" value="ECO:0007669"/>
    <property type="project" value="TreeGrafter"/>
</dbReference>
<dbReference type="SUPFAM" id="SSF56317">
    <property type="entry name" value="Carbon-nitrogen hydrolase"/>
    <property type="match status" value="1"/>
</dbReference>
<dbReference type="Pfam" id="PF00795">
    <property type="entry name" value="CN_hydrolase"/>
    <property type="match status" value="1"/>
</dbReference>
<gene>
    <name evidence="3" type="ORF">B0I31_102678</name>
</gene>
<keyword evidence="1 3" id="KW-0378">Hydrolase</keyword>
<keyword evidence="4" id="KW-1185">Reference proteome</keyword>
<dbReference type="Proteomes" id="UP000241118">
    <property type="component" value="Unassembled WGS sequence"/>
</dbReference>
<evidence type="ECO:0000313" key="4">
    <source>
        <dbReference type="Proteomes" id="UP000241118"/>
    </source>
</evidence>
<name>A0A2P8IGV8_SACCR</name>
<dbReference type="Gene3D" id="3.60.110.10">
    <property type="entry name" value="Carbon-nitrogen hydrolase"/>
    <property type="match status" value="1"/>
</dbReference>